<keyword evidence="7 15" id="KW-0418">Kinase</keyword>
<dbReference type="KEGG" id="had:CDV25_05245"/>
<keyword evidence="16" id="KW-1185">Reference proteome</keyword>
<dbReference type="PANTHER" id="PTHR43071:SF1">
    <property type="entry name" value="2-AMINO-4-HYDROXY-6-HYDROXYMETHYLDIHYDROPTERIDINE PYROPHOSPHOKINASE"/>
    <property type="match status" value="1"/>
</dbReference>
<name>A0A099U7H9_9HELI</name>
<keyword evidence="6" id="KW-0547">Nucleotide-binding</keyword>
<dbReference type="EMBL" id="JRPC02000003">
    <property type="protein sequence ID" value="TLE16878.1"/>
    <property type="molecule type" value="Genomic_DNA"/>
</dbReference>
<evidence type="ECO:0000256" key="5">
    <source>
        <dbReference type="ARBA" id="ARBA00022679"/>
    </source>
</evidence>
<evidence type="ECO:0000256" key="1">
    <source>
        <dbReference type="ARBA" id="ARBA00005051"/>
    </source>
</evidence>
<dbReference type="Proteomes" id="UP000029920">
    <property type="component" value="Unassembled WGS sequence"/>
</dbReference>
<evidence type="ECO:0000256" key="7">
    <source>
        <dbReference type="ARBA" id="ARBA00022777"/>
    </source>
</evidence>
<accession>A0A099U7H9</accession>
<dbReference type="Proteomes" id="UP000244890">
    <property type="component" value="Chromosome"/>
</dbReference>
<dbReference type="EC" id="2.7.6.3" evidence="3"/>
<dbReference type="PROSITE" id="PS00794">
    <property type="entry name" value="HPPK"/>
    <property type="match status" value="1"/>
</dbReference>
<keyword evidence="8" id="KW-0067">ATP-binding</keyword>
<evidence type="ECO:0000313" key="16">
    <source>
        <dbReference type="Proteomes" id="UP000029920"/>
    </source>
</evidence>
<dbReference type="SUPFAM" id="SSF55083">
    <property type="entry name" value="6-hydroxymethyl-7,8-dihydropterin pyrophosphokinase, HPPK"/>
    <property type="match status" value="1"/>
</dbReference>
<reference evidence="14 17" key="2">
    <citation type="submission" date="2017-06" db="EMBL/GenBank/DDBJ databases">
        <title>Complete genome of Helicobacter apodemus.</title>
        <authorList>
            <person name="Cho S."/>
        </authorList>
    </citation>
    <scope>NUCLEOTIDE SEQUENCE [LARGE SCALE GENOMIC DNA]</scope>
    <source>
        <strain evidence="14">SCJK1</strain>
        <strain evidence="17">SNUVETPUB-15-01</strain>
    </source>
</reference>
<evidence type="ECO:0000313" key="17">
    <source>
        <dbReference type="Proteomes" id="UP000244890"/>
    </source>
</evidence>
<dbReference type="AlphaFoldDB" id="A0A099U7H9"/>
<dbReference type="Gene3D" id="3.30.70.560">
    <property type="entry name" value="7,8-Dihydro-6-hydroxymethylpterin-pyrophosphokinase HPPK"/>
    <property type="match status" value="1"/>
</dbReference>
<keyword evidence="9" id="KW-0289">Folate biosynthesis</keyword>
<evidence type="ECO:0000256" key="2">
    <source>
        <dbReference type="ARBA" id="ARBA00005810"/>
    </source>
</evidence>
<organism evidence="15 16">
    <name type="scientific">Helicobacter apodemus</name>
    <dbReference type="NCBI Taxonomy" id="135569"/>
    <lineage>
        <taxon>Bacteria</taxon>
        <taxon>Pseudomonadati</taxon>
        <taxon>Campylobacterota</taxon>
        <taxon>Epsilonproteobacteria</taxon>
        <taxon>Campylobacterales</taxon>
        <taxon>Helicobacteraceae</taxon>
        <taxon>Helicobacter</taxon>
    </lineage>
</organism>
<keyword evidence="5 15" id="KW-0808">Transferase</keyword>
<feature type="domain" description="7,8-dihydro-6-hydroxymethylpterin-pyrophosphokinase" evidence="13">
    <location>
        <begin position="112"/>
        <end position="123"/>
    </location>
</feature>
<dbReference type="UniPathway" id="UPA00077">
    <property type="reaction ID" value="UER00155"/>
</dbReference>
<protein>
    <recommendedName>
        <fullName evidence="4">2-amino-4-hydroxy-6-hydroxymethyldihydropteridine pyrophosphokinase</fullName>
        <ecNumber evidence="3">2.7.6.3</ecNumber>
    </recommendedName>
    <alternativeName>
        <fullName evidence="11">6-hydroxymethyl-7,8-dihydropterin pyrophosphokinase</fullName>
    </alternativeName>
    <alternativeName>
        <fullName evidence="12">7,8-dihydro-6-hydroxymethylpterin-pyrophosphokinase</fullName>
    </alternativeName>
</protein>
<dbReference type="PANTHER" id="PTHR43071">
    <property type="entry name" value="2-AMINO-4-HYDROXY-6-HYDROXYMETHYLDIHYDROPTERIDINE PYROPHOSPHOKINASE"/>
    <property type="match status" value="1"/>
</dbReference>
<dbReference type="GO" id="GO:0016301">
    <property type="term" value="F:kinase activity"/>
    <property type="evidence" value="ECO:0007669"/>
    <property type="project" value="UniProtKB-KW"/>
</dbReference>
<gene>
    <name evidence="15" type="primary">folK</name>
    <name evidence="14" type="ORF">CDV25_05245</name>
    <name evidence="15" type="ORF">LS72_001820</name>
</gene>
<evidence type="ECO:0000259" key="13">
    <source>
        <dbReference type="PROSITE" id="PS00794"/>
    </source>
</evidence>
<dbReference type="NCBIfam" id="TIGR01498">
    <property type="entry name" value="folK"/>
    <property type="match status" value="1"/>
</dbReference>
<dbReference type="InterPro" id="IPR035907">
    <property type="entry name" value="Hppk_sf"/>
</dbReference>
<reference evidence="15 16" key="1">
    <citation type="journal article" date="2014" name="Genome Announc.">
        <title>Draft genome sequences of eight enterohepatic helicobacter species isolated from both laboratory and wild rodents.</title>
        <authorList>
            <person name="Sheh A."/>
            <person name="Shen Z."/>
            <person name="Fox J.G."/>
        </authorList>
    </citation>
    <scope>NUCLEOTIDE SEQUENCE [LARGE SCALE GENOMIC DNA]</scope>
    <source>
        <strain evidence="15 16">MIT-03-7007</strain>
    </source>
</reference>
<dbReference type="Pfam" id="PF01288">
    <property type="entry name" value="HPPK"/>
    <property type="match status" value="1"/>
</dbReference>
<dbReference type="GO" id="GO:0005524">
    <property type="term" value="F:ATP binding"/>
    <property type="evidence" value="ECO:0007669"/>
    <property type="project" value="UniProtKB-KW"/>
</dbReference>
<dbReference type="GO" id="GO:0003848">
    <property type="term" value="F:2-amino-4-hydroxy-6-hydroxymethyldihydropteridine diphosphokinase activity"/>
    <property type="evidence" value="ECO:0007669"/>
    <property type="project" value="UniProtKB-EC"/>
</dbReference>
<evidence type="ECO:0000313" key="15">
    <source>
        <dbReference type="EMBL" id="TLE16878.1"/>
    </source>
</evidence>
<evidence type="ECO:0000256" key="9">
    <source>
        <dbReference type="ARBA" id="ARBA00022909"/>
    </source>
</evidence>
<dbReference type="GO" id="GO:0046656">
    <property type="term" value="P:folic acid biosynthetic process"/>
    <property type="evidence" value="ECO:0007669"/>
    <property type="project" value="UniProtKB-KW"/>
</dbReference>
<evidence type="ECO:0000256" key="3">
    <source>
        <dbReference type="ARBA" id="ARBA00013253"/>
    </source>
</evidence>
<dbReference type="OrthoDB" id="9808041at2"/>
<dbReference type="InterPro" id="IPR000550">
    <property type="entry name" value="Hppk"/>
</dbReference>
<evidence type="ECO:0000256" key="6">
    <source>
        <dbReference type="ARBA" id="ARBA00022741"/>
    </source>
</evidence>
<dbReference type="EMBL" id="CP021886">
    <property type="protein sequence ID" value="AWI35078.1"/>
    <property type="molecule type" value="Genomic_DNA"/>
</dbReference>
<evidence type="ECO:0000256" key="8">
    <source>
        <dbReference type="ARBA" id="ARBA00022840"/>
    </source>
</evidence>
<dbReference type="GO" id="GO:0046654">
    <property type="term" value="P:tetrahydrofolate biosynthetic process"/>
    <property type="evidence" value="ECO:0007669"/>
    <property type="project" value="UniProtKB-UniPathway"/>
</dbReference>
<comment type="similarity">
    <text evidence="2">Belongs to the HPPK family.</text>
</comment>
<comment type="function">
    <text evidence="10">Catalyzes the transfer of pyrophosphate from adenosine triphosphate (ATP) to 6-hydroxymethyl-7,8-dihydropterin, an enzymatic step in folate biosynthesis pathway.</text>
</comment>
<evidence type="ECO:0000256" key="12">
    <source>
        <dbReference type="ARBA" id="ARBA00033413"/>
    </source>
</evidence>
<evidence type="ECO:0000256" key="4">
    <source>
        <dbReference type="ARBA" id="ARBA00016218"/>
    </source>
</evidence>
<evidence type="ECO:0000256" key="11">
    <source>
        <dbReference type="ARBA" id="ARBA00029766"/>
    </source>
</evidence>
<reference evidence="15" key="3">
    <citation type="submission" date="2018-04" db="EMBL/GenBank/DDBJ databases">
        <authorList>
            <person name="Sheh A."/>
            <person name="Shen Z."/>
            <person name="Mannion A.J."/>
            <person name="Fox J.G."/>
        </authorList>
    </citation>
    <scope>NUCLEOTIDE SEQUENCE</scope>
    <source>
        <strain evidence="15">MIT-03-7007</strain>
    </source>
</reference>
<proteinExistence type="inferred from homology"/>
<sequence length="156" mass="18454">MRKKLSNFLTQTSNPYNLFTNKALKSYAILGIGGNKGNVLETFWKFFNKLKNKNIIIYHSPFLKNPAFGYTQQADFYNGIVWVKTNLCPIDFFSYCSYLERIFKRDRKRIFKNAPRTLDIDILGFKNMKITFKELHIPHKEWAKRESVLIPLKGFQ</sequence>
<evidence type="ECO:0000313" key="14">
    <source>
        <dbReference type="EMBL" id="AWI35078.1"/>
    </source>
</evidence>
<evidence type="ECO:0000256" key="10">
    <source>
        <dbReference type="ARBA" id="ARBA00029409"/>
    </source>
</evidence>
<dbReference type="CDD" id="cd00483">
    <property type="entry name" value="HPPK"/>
    <property type="match status" value="1"/>
</dbReference>
<comment type="pathway">
    <text evidence="1">Cofactor biosynthesis; tetrahydrofolate biosynthesis; 2-amino-4-hydroxy-6-hydroxymethyl-7,8-dihydropteridine diphosphate from 7,8-dihydroneopterin triphosphate: step 4/4.</text>
</comment>